<keyword evidence="4" id="KW-1185">Reference proteome</keyword>
<dbReference type="Pfam" id="PF07589">
    <property type="entry name" value="PEP-CTERM"/>
    <property type="match status" value="1"/>
</dbReference>
<organism evidence="3 4">
    <name type="scientific">Poriferisphaera corsica</name>
    <dbReference type="NCBI Taxonomy" id="2528020"/>
    <lineage>
        <taxon>Bacteria</taxon>
        <taxon>Pseudomonadati</taxon>
        <taxon>Planctomycetota</taxon>
        <taxon>Phycisphaerae</taxon>
        <taxon>Phycisphaerales</taxon>
        <taxon>Phycisphaeraceae</taxon>
        <taxon>Poriferisphaera</taxon>
    </lineage>
</organism>
<gene>
    <name evidence="3" type="ORF">KS4_07330</name>
</gene>
<sequence length="237" mass="24846" precursor="true">MRGISTILCGAAMGLAFSAGAHGTTLIIDLGDDDEVENINYMVFDNQQVTDAVDLDGNATGISMNLASPTGFNEIGPNWNAGTQNPAGPVADYFDVGMTEDSLFGHSGPFLGVDARPFAEFEIAGLDKDVTYNFTMYAGRADGNLANSRETLYTLSGASSVNALLEVTSNDDRVAQLSVMPDADGKLVLRVEAGPGNNVSNGYYYLGAMAIEYAAIPEPASLALLGLGGCVALLRRR</sequence>
<evidence type="ECO:0000256" key="1">
    <source>
        <dbReference type="SAM" id="SignalP"/>
    </source>
</evidence>
<dbReference type="Proteomes" id="UP000317369">
    <property type="component" value="Chromosome"/>
</dbReference>
<protein>
    <recommendedName>
        <fullName evidence="2">Ice-binding protein C-terminal domain-containing protein</fullName>
    </recommendedName>
</protein>
<feature type="signal peptide" evidence="1">
    <location>
        <begin position="1"/>
        <end position="21"/>
    </location>
</feature>
<evidence type="ECO:0000259" key="2">
    <source>
        <dbReference type="Pfam" id="PF07589"/>
    </source>
</evidence>
<dbReference type="InterPro" id="IPR013424">
    <property type="entry name" value="Ice-binding_C"/>
</dbReference>
<evidence type="ECO:0000313" key="3">
    <source>
        <dbReference type="EMBL" id="QDU32699.1"/>
    </source>
</evidence>
<dbReference type="RefSeq" id="WP_145074677.1">
    <property type="nucleotide sequence ID" value="NZ_CP036425.1"/>
</dbReference>
<dbReference type="KEGG" id="pcor:KS4_07330"/>
<name>A0A517YR49_9BACT</name>
<accession>A0A517YR49</accession>
<proteinExistence type="predicted"/>
<dbReference type="EMBL" id="CP036425">
    <property type="protein sequence ID" value="QDU32699.1"/>
    <property type="molecule type" value="Genomic_DNA"/>
</dbReference>
<dbReference type="AlphaFoldDB" id="A0A517YR49"/>
<evidence type="ECO:0000313" key="4">
    <source>
        <dbReference type="Proteomes" id="UP000317369"/>
    </source>
</evidence>
<keyword evidence="1" id="KW-0732">Signal</keyword>
<reference evidence="3 4" key="1">
    <citation type="submission" date="2019-02" db="EMBL/GenBank/DDBJ databases">
        <title>Deep-cultivation of Planctomycetes and their phenomic and genomic characterization uncovers novel biology.</title>
        <authorList>
            <person name="Wiegand S."/>
            <person name="Jogler M."/>
            <person name="Boedeker C."/>
            <person name="Pinto D."/>
            <person name="Vollmers J."/>
            <person name="Rivas-Marin E."/>
            <person name="Kohn T."/>
            <person name="Peeters S.H."/>
            <person name="Heuer A."/>
            <person name="Rast P."/>
            <person name="Oberbeckmann S."/>
            <person name="Bunk B."/>
            <person name="Jeske O."/>
            <person name="Meyerdierks A."/>
            <person name="Storesund J.E."/>
            <person name="Kallscheuer N."/>
            <person name="Luecker S."/>
            <person name="Lage O.M."/>
            <person name="Pohl T."/>
            <person name="Merkel B.J."/>
            <person name="Hornburger P."/>
            <person name="Mueller R.-W."/>
            <person name="Bruemmer F."/>
            <person name="Labrenz M."/>
            <person name="Spormann A.M."/>
            <person name="Op den Camp H."/>
            <person name="Overmann J."/>
            <person name="Amann R."/>
            <person name="Jetten M.S.M."/>
            <person name="Mascher T."/>
            <person name="Medema M.H."/>
            <person name="Devos D.P."/>
            <person name="Kaster A.-K."/>
            <person name="Ovreas L."/>
            <person name="Rohde M."/>
            <person name="Galperin M.Y."/>
            <person name="Jogler C."/>
        </authorList>
    </citation>
    <scope>NUCLEOTIDE SEQUENCE [LARGE SCALE GENOMIC DNA]</scope>
    <source>
        <strain evidence="3 4">KS4</strain>
    </source>
</reference>
<dbReference type="OrthoDB" id="277383at2"/>
<feature type="domain" description="Ice-binding protein C-terminal" evidence="2">
    <location>
        <begin position="215"/>
        <end position="237"/>
    </location>
</feature>
<feature type="chain" id="PRO_5021952596" description="Ice-binding protein C-terminal domain-containing protein" evidence="1">
    <location>
        <begin position="22"/>
        <end position="237"/>
    </location>
</feature>
<dbReference type="NCBIfam" id="TIGR02595">
    <property type="entry name" value="PEP_CTERM"/>
    <property type="match status" value="1"/>
</dbReference>